<dbReference type="Pfam" id="PF02378">
    <property type="entry name" value="PTS_EIIC"/>
    <property type="match status" value="1"/>
</dbReference>
<dbReference type="InterPro" id="IPR001996">
    <property type="entry name" value="PTS_IIB_1"/>
</dbReference>
<evidence type="ECO:0000259" key="13">
    <source>
        <dbReference type="PROSITE" id="PS51098"/>
    </source>
</evidence>
<evidence type="ECO:0000313" key="16">
    <source>
        <dbReference type="Proteomes" id="UP000215694"/>
    </source>
</evidence>
<dbReference type="GO" id="GO:0016301">
    <property type="term" value="F:kinase activity"/>
    <property type="evidence" value="ECO:0007669"/>
    <property type="project" value="UniProtKB-KW"/>
</dbReference>
<gene>
    <name evidence="15" type="ORF">CHL78_002380</name>
</gene>
<comment type="caution">
    <text evidence="15">The sequence shown here is derived from an EMBL/GenBank/DDBJ whole genome shotgun (WGS) entry which is preliminary data.</text>
</comment>
<reference evidence="15 16" key="1">
    <citation type="journal article" date="2017" name="Genome Announc.">
        <title>Draft Genome Sequence of Romboutsia weinsteinii sp. nov. Strain CCRI-19649(T) Isolated from Surface Water.</title>
        <authorList>
            <person name="Maheux A.F."/>
            <person name="Boudreau D.K."/>
            <person name="Berube E."/>
            <person name="Boissinot M."/>
            <person name="Cantin P."/>
            <person name="Raymond F."/>
            <person name="Corbeil J."/>
            <person name="Omar R.F."/>
            <person name="Bergeron M.G."/>
        </authorList>
    </citation>
    <scope>NUCLEOTIDE SEQUENCE [LARGE SCALE GENOMIC DNA]</scope>
    <source>
        <strain evidence="15 16">CCRI-19649</strain>
    </source>
</reference>
<dbReference type="Proteomes" id="UP000215694">
    <property type="component" value="Unassembled WGS sequence"/>
</dbReference>
<feature type="transmembrane region" description="Helical" evidence="12">
    <location>
        <begin position="122"/>
        <end position="143"/>
    </location>
</feature>
<name>A0A371J8W5_9FIRM</name>
<dbReference type="GO" id="GO:0009401">
    <property type="term" value="P:phosphoenolpyruvate-dependent sugar phosphotransferase system"/>
    <property type="evidence" value="ECO:0007669"/>
    <property type="project" value="UniProtKB-KW"/>
</dbReference>
<keyword evidence="6" id="KW-0598">Phosphotransferase system</keyword>
<keyword evidence="3" id="KW-1003">Cell membrane</keyword>
<dbReference type="EMBL" id="NOJY02000003">
    <property type="protein sequence ID" value="RDY29175.1"/>
    <property type="molecule type" value="Genomic_DNA"/>
</dbReference>
<dbReference type="InterPro" id="IPR036878">
    <property type="entry name" value="Glu_permease_IIB"/>
</dbReference>
<dbReference type="GO" id="GO:0005886">
    <property type="term" value="C:plasma membrane"/>
    <property type="evidence" value="ECO:0007669"/>
    <property type="project" value="UniProtKB-SubCell"/>
</dbReference>
<dbReference type="PROSITE" id="PS51103">
    <property type="entry name" value="PTS_EIIC_TYPE_1"/>
    <property type="match status" value="1"/>
</dbReference>
<evidence type="ECO:0000256" key="9">
    <source>
        <dbReference type="ARBA" id="ARBA00022989"/>
    </source>
</evidence>
<evidence type="ECO:0000256" key="8">
    <source>
        <dbReference type="ARBA" id="ARBA00022777"/>
    </source>
</evidence>
<dbReference type="OrthoDB" id="92465at2"/>
<evidence type="ECO:0000256" key="10">
    <source>
        <dbReference type="ARBA" id="ARBA00023136"/>
    </source>
</evidence>
<dbReference type="CDD" id="cd00212">
    <property type="entry name" value="PTS_IIB_glc"/>
    <property type="match status" value="1"/>
</dbReference>
<evidence type="ECO:0000313" key="15">
    <source>
        <dbReference type="EMBL" id="RDY29175.1"/>
    </source>
</evidence>
<dbReference type="PANTHER" id="PTHR30175:SF3">
    <property type="entry name" value="PTS SYSTEM N-ACETYLMURAMIC ACID-SPECIFIC EIIBC COMPONENT"/>
    <property type="match status" value="1"/>
</dbReference>
<keyword evidence="9 12" id="KW-1133">Transmembrane helix</keyword>
<dbReference type="InterPro" id="IPR050558">
    <property type="entry name" value="PTS_Sugar-Specific_Components"/>
</dbReference>
<proteinExistence type="predicted"/>
<keyword evidence="7 12" id="KW-0812">Transmembrane</keyword>
<evidence type="ECO:0000256" key="4">
    <source>
        <dbReference type="ARBA" id="ARBA00022597"/>
    </source>
</evidence>
<dbReference type="SUPFAM" id="SSF55604">
    <property type="entry name" value="Glucose permease domain IIB"/>
    <property type="match status" value="1"/>
</dbReference>
<keyword evidence="4 15" id="KW-0762">Sugar transport</keyword>
<dbReference type="GO" id="GO:0090588">
    <property type="term" value="F:protein-phosphocysteine-N-acetylmuramate phosphotransferase system transporter activity"/>
    <property type="evidence" value="ECO:0007669"/>
    <property type="project" value="TreeGrafter"/>
</dbReference>
<feature type="transmembrane region" description="Helical" evidence="12">
    <location>
        <begin position="243"/>
        <end position="264"/>
    </location>
</feature>
<feature type="transmembrane region" description="Helical" evidence="12">
    <location>
        <begin position="214"/>
        <end position="231"/>
    </location>
</feature>
<feature type="transmembrane region" description="Helical" evidence="12">
    <location>
        <begin position="357"/>
        <end position="376"/>
    </location>
</feature>
<evidence type="ECO:0000256" key="2">
    <source>
        <dbReference type="ARBA" id="ARBA00022448"/>
    </source>
</evidence>
<evidence type="ECO:0000256" key="6">
    <source>
        <dbReference type="ARBA" id="ARBA00022683"/>
    </source>
</evidence>
<feature type="transmembrane region" description="Helical" evidence="12">
    <location>
        <begin position="188"/>
        <end position="208"/>
    </location>
</feature>
<comment type="subcellular location">
    <subcellularLocation>
        <location evidence="1">Cell membrane</location>
        <topology evidence="1">Multi-pass membrane protein</topology>
    </subcellularLocation>
</comment>
<keyword evidence="2" id="KW-0813">Transport</keyword>
<dbReference type="AlphaFoldDB" id="A0A371J8W5"/>
<feature type="transmembrane region" description="Helical" evidence="12">
    <location>
        <begin position="326"/>
        <end position="345"/>
    </location>
</feature>
<keyword evidence="5" id="KW-0808">Transferase</keyword>
<keyword evidence="16" id="KW-1185">Reference proteome</keyword>
<feature type="transmembrane region" description="Helical" evidence="12">
    <location>
        <begin position="388"/>
        <end position="418"/>
    </location>
</feature>
<dbReference type="Gene3D" id="3.30.1360.60">
    <property type="entry name" value="Glucose permease domain IIB"/>
    <property type="match status" value="1"/>
</dbReference>
<feature type="transmembrane region" description="Helical" evidence="12">
    <location>
        <begin position="425"/>
        <end position="445"/>
    </location>
</feature>
<protein>
    <submittedName>
        <fullName evidence="15">PTS sugar transporter subunit IIC</fullName>
    </submittedName>
</protein>
<evidence type="ECO:0000256" key="12">
    <source>
        <dbReference type="SAM" id="Phobius"/>
    </source>
</evidence>
<dbReference type="PROSITE" id="PS01035">
    <property type="entry name" value="PTS_EIIB_TYPE_1_CYS"/>
    <property type="match status" value="1"/>
</dbReference>
<dbReference type="PROSITE" id="PS51098">
    <property type="entry name" value="PTS_EIIB_TYPE_1"/>
    <property type="match status" value="1"/>
</dbReference>
<dbReference type="FunFam" id="3.30.1360.60:FF:000001">
    <property type="entry name" value="PTS system glucose-specific IIBC component PtsG"/>
    <property type="match status" value="1"/>
</dbReference>
<feature type="domain" description="PTS EIIC type-1" evidence="14">
    <location>
        <begin position="117"/>
        <end position="450"/>
    </location>
</feature>
<dbReference type="InterPro" id="IPR013013">
    <property type="entry name" value="PTS_EIIC_1"/>
</dbReference>
<dbReference type="Pfam" id="PF00367">
    <property type="entry name" value="PTS_EIIB"/>
    <property type="match status" value="1"/>
</dbReference>
<evidence type="ECO:0000259" key="14">
    <source>
        <dbReference type="PROSITE" id="PS51103"/>
    </source>
</evidence>
<sequence length="450" mass="46858">MADKSKNQAYEIALQIYNIVGEKENVISVSHCMTRLRLGIKDTSIFSQDELKKIEGVMGVVEQEGQLQIILGPGRVNKVCEEFSKLTGKKVGEVDTASDLRSEIKQKNQTPFKLLLKQVANIFIPLIPAFIGCGLVLALSNLLGKFVDGWSATTIGMLMAVVGNGVFGVINVLVGVNASKEFGGSPMIGGTLAAIMSSAALSDIVLFGNNLVPGRGGVLAVLAVCALACFLEKKIRKIVPETLDLFITPLLVILLSIIVAIFVIQPVGGFIADSIGVATTVAIEKGGAFTGFLLGGLFLPLVMTGLHHGLTPIHAQLIESFGMTTLLPILAMAGAGQVGASFAIYMKTKNARLKKTIMSALPIGVLGIGEPLIYGVTLPLGKPFLGAAIGGACGGAVIAIFKVGAIAMGVSGIPLAILTNLPMQYLLGIAAAYIGGFIATNLLGFEDPAE</sequence>
<dbReference type="GO" id="GO:0008982">
    <property type="term" value="F:protein-N(PI)-phosphohistidine-sugar phosphotransferase activity"/>
    <property type="evidence" value="ECO:0007669"/>
    <property type="project" value="InterPro"/>
</dbReference>
<dbReference type="PANTHER" id="PTHR30175">
    <property type="entry name" value="PHOSPHOTRANSFERASE SYSTEM TRANSPORT PROTEIN"/>
    <property type="match status" value="1"/>
</dbReference>
<dbReference type="InterPro" id="IPR018113">
    <property type="entry name" value="PTrfase_EIIB_Cys"/>
</dbReference>
<evidence type="ECO:0000256" key="3">
    <source>
        <dbReference type="ARBA" id="ARBA00022475"/>
    </source>
</evidence>
<keyword evidence="8" id="KW-0418">Kinase</keyword>
<accession>A0A371J8W5</accession>
<evidence type="ECO:0000256" key="1">
    <source>
        <dbReference type="ARBA" id="ARBA00004651"/>
    </source>
</evidence>
<feature type="active site" description="Phosphocysteine intermediate; for EIIB activity" evidence="11">
    <location>
        <position position="32"/>
    </location>
</feature>
<keyword evidence="10 12" id="KW-0472">Membrane</keyword>
<feature type="transmembrane region" description="Helical" evidence="12">
    <location>
        <begin position="155"/>
        <end position="176"/>
    </location>
</feature>
<evidence type="ECO:0000256" key="5">
    <source>
        <dbReference type="ARBA" id="ARBA00022679"/>
    </source>
</evidence>
<dbReference type="RefSeq" id="WP_094369174.1">
    <property type="nucleotide sequence ID" value="NZ_NOJY02000003.1"/>
</dbReference>
<dbReference type="InterPro" id="IPR003352">
    <property type="entry name" value="PTS_EIIC"/>
</dbReference>
<evidence type="ECO:0000256" key="11">
    <source>
        <dbReference type="PROSITE-ProRule" id="PRU00421"/>
    </source>
</evidence>
<evidence type="ECO:0000256" key="7">
    <source>
        <dbReference type="ARBA" id="ARBA00022692"/>
    </source>
</evidence>
<feature type="domain" description="PTS EIIB type-1" evidence="13">
    <location>
        <begin position="10"/>
        <end position="93"/>
    </location>
</feature>
<organism evidence="15 16">
    <name type="scientific">Romboutsia weinsteinii</name>
    <dbReference type="NCBI Taxonomy" id="2020949"/>
    <lineage>
        <taxon>Bacteria</taxon>
        <taxon>Bacillati</taxon>
        <taxon>Bacillota</taxon>
        <taxon>Clostridia</taxon>
        <taxon>Peptostreptococcales</taxon>
        <taxon>Peptostreptococcaceae</taxon>
        <taxon>Romboutsia</taxon>
    </lineage>
</organism>